<keyword evidence="2" id="KW-1185">Reference proteome</keyword>
<dbReference type="RefSeq" id="WP_105981694.1">
    <property type="nucleotide sequence ID" value="NZ_MQUC01000003.1"/>
</dbReference>
<comment type="caution">
    <text evidence="1">The sequence shown here is derived from an EMBL/GenBank/DDBJ whole genome shotgun (WGS) entry which is preliminary data.</text>
</comment>
<reference evidence="1 2" key="1">
    <citation type="submission" date="2016-11" db="EMBL/GenBank/DDBJ databases">
        <title>Trade-off between light-utilization and light-protection in marine flavobacteria.</title>
        <authorList>
            <person name="Kumagai Y."/>
        </authorList>
    </citation>
    <scope>NUCLEOTIDE SEQUENCE [LARGE SCALE GENOMIC DNA]</scope>
    <source>
        <strain evidence="1 2">JCM 17109</strain>
    </source>
</reference>
<sequence length="195" mass="22738">MSELEVPITDVENFIYCLEVVADIENEETTEVLTILEDIALHQNITSIYKACDTIEGLEESLSYLLYDDHNFKGYEIIYLVLPGEANNLLINGYYYSIEEIAELFEGKMNGKVIHFANKKILDLTDEESQYFLDVTGARAISGYGHPSEKMTSAFTIDRVFFSLFYENDDLKEVVERMFYKHYQLCKLLDFRLYY</sequence>
<evidence type="ECO:0000313" key="1">
    <source>
        <dbReference type="EMBL" id="PRP65828.1"/>
    </source>
</evidence>
<dbReference type="OrthoDB" id="1142747at2"/>
<protein>
    <submittedName>
        <fullName evidence="1">Uncharacterized protein</fullName>
    </submittedName>
</protein>
<organism evidence="1 2">
    <name type="scientific">Nonlabens agnitus</name>
    <dbReference type="NCBI Taxonomy" id="870484"/>
    <lineage>
        <taxon>Bacteria</taxon>
        <taxon>Pseudomonadati</taxon>
        <taxon>Bacteroidota</taxon>
        <taxon>Flavobacteriia</taxon>
        <taxon>Flavobacteriales</taxon>
        <taxon>Flavobacteriaceae</taxon>
        <taxon>Nonlabens</taxon>
    </lineage>
</organism>
<accession>A0A2S9WQT9</accession>
<evidence type="ECO:0000313" key="2">
    <source>
        <dbReference type="Proteomes" id="UP000239532"/>
    </source>
</evidence>
<dbReference type="Proteomes" id="UP000239532">
    <property type="component" value="Unassembled WGS sequence"/>
</dbReference>
<gene>
    <name evidence="1" type="ORF">BST86_01340</name>
</gene>
<dbReference type="AlphaFoldDB" id="A0A2S9WQT9"/>
<name>A0A2S9WQT9_9FLAO</name>
<dbReference type="InterPro" id="IPR046584">
    <property type="entry name" value="DUF6642"/>
</dbReference>
<dbReference type="EMBL" id="MQUC01000003">
    <property type="protein sequence ID" value="PRP65828.1"/>
    <property type="molecule type" value="Genomic_DNA"/>
</dbReference>
<proteinExistence type="predicted"/>
<dbReference type="Pfam" id="PF20347">
    <property type="entry name" value="DUF6642"/>
    <property type="match status" value="1"/>
</dbReference>